<dbReference type="SUPFAM" id="SSF48264">
    <property type="entry name" value="Cytochrome P450"/>
    <property type="match status" value="1"/>
</dbReference>
<dbReference type="PANTHER" id="PTHR24305:SF232">
    <property type="entry name" value="P450, PUTATIVE (EUROFUNG)-RELATED"/>
    <property type="match status" value="1"/>
</dbReference>
<proteinExistence type="inferred from homology"/>
<organism evidence="7 8">
    <name type="scientific">Phialocephala subalpina</name>
    <dbReference type="NCBI Taxonomy" id="576137"/>
    <lineage>
        <taxon>Eukaryota</taxon>
        <taxon>Fungi</taxon>
        <taxon>Dikarya</taxon>
        <taxon>Ascomycota</taxon>
        <taxon>Pezizomycotina</taxon>
        <taxon>Leotiomycetes</taxon>
        <taxon>Helotiales</taxon>
        <taxon>Mollisiaceae</taxon>
        <taxon>Phialocephala</taxon>
        <taxon>Phialocephala fortinii species complex</taxon>
    </lineage>
</organism>
<dbReference type="OrthoDB" id="1470350at2759"/>
<feature type="compositionally biased region" description="Basic and acidic residues" evidence="5">
    <location>
        <begin position="456"/>
        <end position="471"/>
    </location>
</feature>
<keyword evidence="4" id="KW-0408">Iron</keyword>
<dbReference type="Pfam" id="PF00067">
    <property type="entry name" value="p450"/>
    <property type="match status" value="1"/>
</dbReference>
<evidence type="ECO:0000256" key="2">
    <source>
        <dbReference type="ARBA" id="ARBA00010617"/>
    </source>
</evidence>
<keyword evidence="6" id="KW-1133">Transmembrane helix</keyword>
<keyword evidence="3" id="KW-0479">Metal-binding</keyword>
<dbReference type="STRING" id="576137.A0A1L7XXV0"/>
<dbReference type="GO" id="GO:0004497">
    <property type="term" value="F:monooxygenase activity"/>
    <property type="evidence" value="ECO:0007669"/>
    <property type="project" value="InterPro"/>
</dbReference>
<sequence length="577" mass="64472">MFSETIIVLGLLVLILSTITYYTWTWTTDNKSLPGIPSVTVWSSAGFNVLPQTSSIAPESEQIMGWLEQKCIELDTPILQIQTGLPGKPSLVVADSVETQQILTHRLHEFDRTRFLAASFLALLPHNHMTMPTNDEWRANRRLIAETMSPRFLNGHAARHMHKSTLDYIDLLLEKEKRSAGRPFEVSADTFGVMLDGIVGATFGTDSGAVKQQLKFIQNFESVVQIDESRGFANFARAPDPPLLDALIVLMWSLHIPTHPLGGPFLHKMALRFVPRYRDALTLVRSYVDDSVKTAEKKRQDLSGQREVDSPTAVDLVVKREIEIAKSQDRALDLHTGLLRDELFGILFGFDVLAIMAVWGLKILTAHQDVQQKLRAELKSIFPEAAAAGTVPSAEEIATTSTPYLEAVYEEMLRCVGSTPALVRTTTQDVTLMNHHVPKDTTIFLLTRGRSYTHRSTNDQKVGEKSSDAAKDAWTGNWSPEDLSQFDPERWLTQDSDGRKRFNVRAGPRHMLGTGVRACFGQKQATSAMRIFFALVAWKLELRPVPADLARFERAPAAFVYRAKEVYLSPHAAAHAS</sequence>
<name>A0A1L7XXV0_9HELO</name>
<dbReference type="GO" id="GO:0005506">
    <property type="term" value="F:iron ion binding"/>
    <property type="evidence" value="ECO:0007669"/>
    <property type="project" value="InterPro"/>
</dbReference>
<dbReference type="InterPro" id="IPR050121">
    <property type="entry name" value="Cytochrome_P450_monoxygenase"/>
</dbReference>
<reference evidence="7 8" key="1">
    <citation type="submission" date="2016-03" db="EMBL/GenBank/DDBJ databases">
        <authorList>
            <person name="Ploux O."/>
        </authorList>
    </citation>
    <scope>NUCLEOTIDE SEQUENCE [LARGE SCALE GENOMIC DNA]</scope>
    <source>
        <strain evidence="7 8">UAMH 11012</strain>
    </source>
</reference>
<keyword evidence="6" id="KW-0472">Membrane</keyword>
<dbReference type="InterPro" id="IPR001128">
    <property type="entry name" value="Cyt_P450"/>
</dbReference>
<dbReference type="AlphaFoldDB" id="A0A1L7XXV0"/>
<dbReference type="Gene3D" id="1.10.630.10">
    <property type="entry name" value="Cytochrome P450"/>
    <property type="match status" value="1"/>
</dbReference>
<dbReference type="Proteomes" id="UP000184330">
    <property type="component" value="Unassembled WGS sequence"/>
</dbReference>
<evidence type="ECO:0000256" key="3">
    <source>
        <dbReference type="ARBA" id="ARBA00022723"/>
    </source>
</evidence>
<evidence type="ECO:0000313" key="8">
    <source>
        <dbReference type="Proteomes" id="UP000184330"/>
    </source>
</evidence>
<evidence type="ECO:0000256" key="4">
    <source>
        <dbReference type="ARBA" id="ARBA00023004"/>
    </source>
</evidence>
<evidence type="ECO:0000313" key="7">
    <source>
        <dbReference type="EMBL" id="CZR69806.1"/>
    </source>
</evidence>
<dbReference type="GO" id="GO:0016705">
    <property type="term" value="F:oxidoreductase activity, acting on paired donors, with incorporation or reduction of molecular oxygen"/>
    <property type="evidence" value="ECO:0007669"/>
    <property type="project" value="InterPro"/>
</dbReference>
<accession>A0A1L7XXV0</accession>
<keyword evidence="6" id="KW-0812">Transmembrane</keyword>
<comment type="cofactor">
    <cofactor evidence="1">
        <name>heme</name>
        <dbReference type="ChEBI" id="CHEBI:30413"/>
    </cofactor>
</comment>
<dbReference type="GO" id="GO:0020037">
    <property type="term" value="F:heme binding"/>
    <property type="evidence" value="ECO:0007669"/>
    <property type="project" value="InterPro"/>
</dbReference>
<dbReference type="InterPro" id="IPR036396">
    <property type="entry name" value="Cyt_P450_sf"/>
</dbReference>
<gene>
    <name evidence="7" type="ORF">PAC_19706</name>
</gene>
<feature type="transmembrane region" description="Helical" evidence="6">
    <location>
        <begin position="6"/>
        <end position="24"/>
    </location>
</feature>
<comment type="similarity">
    <text evidence="2">Belongs to the cytochrome P450 family.</text>
</comment>
<dbReference type="PANTHER" id="PTHR24305">
    <property type="entry name" value="CYTOCHROME P450"/>
    <property type="match status" value="1"/>
</dbReference>
<evidence type="ECO:0000256" key="1">
    <source>
        <dbReference type="ARBA" id="ARBA00001971"/>
    </source>
</evidence>
<keyword evidence="8" id="KW-1185">Reference proteome</keyword>
<protein>
    <submittedName>
        <fullName evidence="7">Related to TRI13-cytochrome P450</fullName>
    </submittedName>
</protein>
<evidence type="ECO:0000256" key="6">
    <source>
        <dbReference type="SAM" id="Phobius"/>
    </source>
</evidence>
<evidence type="ECO:0000256" key="5">
    <source>
        <dbReference type="SAM" id="MobiDB-lite"/>
    </source>
</evidence>
<feature type="region of interest" description="Disordered" evidence="5">
    <location>
        <begin position="455"/>
        <end position="474"/>
    </location>
</feature>
<dbReference type="EMBL" id="FJOG01000081">
    <property type="protein sequence ID" value="CZR69806.1"/>
    <property type="molecule type" value="Genomic_DNA"/>
</dbReference>